<dbReference type="EMBL" id="UINC01075004">
    <property type="protein sequence ID" value="SVC12764.1"/>
    <property type="molecule type" value="Genomic_DNA"/>
</dbReference>
<name>A0A382JK31_9ZZZZ</name>
<reference evidence="1" key="1">
    <citation type="submission" date="2018-05" db="EMBL/GenBank/DDBJ databases">
        <authorList>
            <person name="Lanie J.A."/>
            <person name="Ng W.-L."/>
            <person name="Kazmierczak K.M."/>
            <person name="Andrzejewski T.M."/>
            <person name="Davidsen T.M."/>
            <person name="Wayne K.J."/>
            <person name="Tettelin H."/>
            <person name="Glass J.I."/>
            <person name="Rusch D."/>
            <person name="Podicherti R."/>
            <person name="Tsui H.-C.T."/>
            <person name="Winkler M.E."/>
        </authorList>
    </citation>
    <scope>NUCLEOTIDE SEQUENCE</scope>
</reference>
<gene>
    <name evidence="1" type="ORF">METZ01_LOCUS265618</name>
</gene>
<organism evidence="1">
    <name type="scientific">marine metagenome</name>
    <dbReference type="NCBI Taxonomy" id="408172"/>
    <lineage>
        <taxon>unclassified sequences</taxon>
        <taxon>metagenomes</taxon>
        <taxon>ecological metagenomes</taxon>
    </lineage>
</organism>
<protein>
    <submittedName>
        <fullName evidence="1">Uncharacterized protein</fullName>
    </submittedName>
</protein>
<dbReference type="AlphaFoldDB" id="A0A382JK31"/>
<sequence>MYTDENTDVTRDRVRHHNHRAAPIWSSHIWCKIRRQLRKIKEVYSIGSRWMNVVPASHPDRACPRHADSGFQSPSAMYRTTAKDCNELPGDRAFLRSVESCILPLRPPIRLCDNYLPNPSHHRSEQALCPHLAKYVV</sequence>
<evidence type="ECO:0000313" key="1">
    <source>
        <dbReference type="EMBL" id="SVC12764.1"/>
    </source>
</evidence>
<accession>A0A382JK31</accession>
<proteinExistence type="predicted"/>